<reference evidence="2 3" key="1">
    <citation type="journal article" date="2009" name="Stand. Genomic Sci.">
        <title>Complete genome sequence of Kytococcus sedentarius type strain (541).</title>
        <authorList>
            <person name="Sims D."/>
            <person name="Brettin T."/>
            <person name="Detter J.C."/>
            <person name="Han C."/>
            <person name="Lapidus A."/>
            <person name="Copeland A."/>
            <person name="Glavina Del Rio T."/>
            <person name="Nolan M."/>
            <person name="Chen F."/>
            <person name="Lucas S."/>
            <person name="Tice H."/>
            <person name="Cheng J.F."/>
            <person name="Bruce D."/>
            <person name="Goodwin L."/>
            <person name="Pitluck S."/>
            <person name="Ovchinnikova G."/>
            <person name="Pati A."/>
            <person name="Ivanova N."/>
            <person name="Mavrommatis K."/>
            <person name="Chen A."/>
            <person name="Palaniappan K."/>
            <person name="D'haeseleer P."/>
            <person name="Chain P."/>
            <person name="Bristow J."/>
            <person name="Eisen J.A."/>
            <person name="Markowitz V."/>
            <person name="Hugenholtz P."/>
            <person name="Schneider S."/>
            <person name="Goker M."/>
            <person name="Pukall R."/>
            <person name="Kyrpides N.C."/>
            <person name="Klenk H.P."/>
        </authorList>
    </citation>
    <scope>NUCLEOTIDE SEQUENCE [LARGE SCALE GENOMIC DNA]</scope>
    <source>
        <strain evidence="3">ATCC 14392 / DSM 20547 / JCM 11482 / CCUG 33030 / NBRC 15357 / NCTC 11040 / CCM 314 / 541</strain>
    </source>
</reference>
<organism evidence="2 3">
    <name type="scientific">Kytococcus sedentarius (strain ATCC 14392 / DSM 20547 / JCM 11482 / CCUG 33030 / NBRC 15357 / NCTC 11040 / CCM 314 / 541)</name>
    <name type="common">Micrococcus sedentarius</name>
    <dbReference type="NCBI Taxonomy" id="478801"/>
    <lineage>
        <taxon>Bacteria</taxon>
        <taxon>Bacillati</taxon>
        <taxon>Actinomycetota</taxon>
        <taxon>Actinomycetes</taxon>
        <taxon>Micrococcales</taxon>
        <taxon>Kytococcaceae</taxon>
        <taxon>Kytococcus</taxon>
    </lineage>
</organism>
<dbReference type="InterPro" id="IPR036390">
    <property type="entry name" value="WH_DNA-bd_sf"/>
</dbReference>
<name>C7NL84_KYTSD</name>
<gene>
    <name evidence="2" type="ordered locus">Ksed_05590</name>
</gene>
<sequence length="197" mass="21379">MAAKDPTPDLPEGVEITHDHTGSTLRITGARPVRALAHVARQHVIELLYDGRVLTASAAATAVGTTPSAMSYHLRALEKFGIVRRADSLDGRERPWRAAADHLAVTHSALRQDDAGTETYLSTLLPTVERALRSASGIQVPTRFKRTTLQLTPQEAEQLNTEVEALLDAWAARHATPSDGARTYTQFWIDAPTGPDA</sequence>
<keyword evidence="3" id="KW-1185">Reference proteome</keyword>
<proteinExistence type="predicted"/>
<dbReference type="InterPro" id="IPR036388">
    <property type="entry name" value="WH-like_DNA-bd_sf"/>
</dbReference>
<dbReference type="eggNOG" id="COG0583">
    <property type="taxonomic scope" value="Bacteria"/>
</dbReference>
<dbReference type="KEGG" id="kse:Ksed_05590"/>
<dbReference type="InterPro" id="IPR011991">
    <property type="entry name" value="ArsR-like_HTH"/>
</dbReference>
<evidence type="ECO:0000256" key="1">
    <source>
        <dbReference type="SAM" id="MobiDB-lite"/>
    </source>
</evidence>
<dbReference type="EMBL" id="CP001686">
    <property type="protein sequence ID" value="ACV05626.1"/>
    <property type="molecule type" value="Genomic_DNA"/>
</dbReference>
<dbReference type="HOGENOM" id="CLU_087580_0_0_11"/>
<dbReference type="eggNOG" id="COG0640">
    <property type="taxonomic scope" value="Bacteria"/>
</dbReference>
<dbReference type="Proteomes" id="UP000006666">
    <property type="component" value="Chromosome"/>
</dbReference>
<dbReference type="AlphaFoldDB" id="C7NL84"/>
<dbReference type="Gene3D" id="1.10.10.10">
    <property type="entry name" value="Winged helix-like DNA-binding domain superfamily/Winged helix DNA-binding domain"/>
    <property type="match status" value="1"/>
</dbReference>
<dbReference type="CDD" id="cd00090">
    <property type="entry name" value="HTH_ARSR"/>
    <property type="match status" value="1"/>
</dbReference>
<dbReference type="STRING" id="478801.Ksed_05590"/>
<accession>C7NL84</accession>
<dbReference type="SUPFAM" id="SSF46785">
    <property type="entry name" value="Winged helix' DNA-binding domain"/>
    <property type="match status" value="1"/>
</dbReference>
<evidence type="ECO:0008006" key="4">
    <source>
        <dbReference type="Google" id="ProtNLM"/>
    </source>
</evidence>
<evidence type="ECO:0000313" key="3">
    <source>
        <dbReference type="Proteomes" id="UP000006666"/>
    </source>
</evidence>
<evidence type="ECO:0000313" key="2">
    <source>
        <dbReference type="EMBL" id="ACV05626.1"/>
    </source>
</evidence>
<dbReference type="RefSeq" id="WP_012802044.1">
    <property type="nucleotide sequence ID" value="NC_013169.1"/>
</dbReference>
<protein>
    <recommendedName>
        <fullName evidence="4">Transcriptional regulator</fullName>
    </recommendedName>
</protein>
<feature type="region of interest" description="Disordered" evidence="1">
    <location>
        <begin position="1"/>
        <end position="22"/>
    </location>
</feature>